<dbReference type="AlphaFoldDB" id="A0A224XE76"/>
<proteinExistence type="predicted"/>
<sequence length="176" mass="18020">MNKKQLTSLAGLALGVTLLVTPAFADTYTNGSWGGSEDGKTDVTVTVAPTYTITIPASFSFTAANAEQNANVAISKDSQLNANGSLEVKMTSTLAAIKTYSANTSTIPFTLAYGASKTPYTSGNTTILTKTGAEIGVATTDLTETVYVNVPSLASATIAGEHAGTVDFSVIYTLGS</sequence>
<reference evidence="3" key="1">
    <citation type="submission" date="2017-08" db="EMBL/GenBank/DDBJ databases">
        <title>Draft genome sequence of Lactococcus sp. strain Rs-Y01, isolated from the gut of the lower termite Reticulitermes speratus.</title>
        <authorList>
            <person name="Ohkuma M."/>
            <person name="Yuki M."/>
        </authorList>
    </citation>
    <scope>NUCLEOTIDE SEQUENCE [LARGE SCALE GENOMIC DNA]</scope>
    <source>
        <strain evidence="3">Rs-Y01</strain>
    </source>
</reference>
<dbReference type="EMBL" id="BEDT01000003">
    <property type="protein sequence ID" value="GAX47881.1"/>
    <property type="molecule type" value="Genomic_DNA"/>
</dbReference>
<protein>
    <recommendedName>
        <fullName evidence="4">WxL domain-containing protein</fullName>
    </recommendedName>
</protein>
<keyword evidence="1" id="KW-0732">Signal</keyword>
<evidence type="ECO:0000256" key="1">
    <source>
        <dbReference type="SAM" id="SignalP"/>
    </source>
</evidence>
<feature type="chain" id="PRO_5012917366" description="WxL domain-containing protein" evidence="1">
    <location>
        <begin position="26"/>
        <end position="176"/>
    </location>
</feature>
<evidence type="ECO:0008006" key="4">
    <source>
        <dbReference type="Google" id="ProtNLM"/>
    </source>
</evidence>
<evidence type="ECO:0000313" key="2">
    <source>
        <dbReference type="EMBL" id="GAX47881.1"/>
    </source>
</evidence>
<organism evidence="2 3">
    <name type="scientific">Pseudolactococcus reticulitermitis</name>
    <dbReference type="NCBI Taxonomy" id="2025039"/>
    <lineage>
        <taxon>Bacteria</taxon>
        <taxon>Bacillati</taxon>
        <taxon>Bacillota</taxon>
        <taxon>Bacilli</taxon>
        <taxon>Lactobacillales</taxon>
        <taxon>Streptococcaceae</taxon>
        <taxon>Pseudolactococcus</taxon>
    </lineage>
</organism>
<evidence type="ECO:0000313" key="3">
    <source>
        <dbReference type="Proteomes" id="UP000218689"/>
    </source>
</evidence>
<accession>A0A224XE76</accession>
<name>A0A224XE76_9LACT</name>
<feature type="signal peptide" evidence="1">
    <location>
        <begin position="1"/>
        <end position="25"/>
    </location>
</feature>
<keyword evidence="3" id="KW-1185">Reference proteome</keyword>
<comment type="caution">
    <text evidence="2">The sequence shown here is derived from an EMBL/GenBank/DDBJ whole genome shotgun (WGS) entry which is preliminary data.</text>
</comment>
<dbReference type="OrthoDB" id="1819813at2"/>
<gene>
    <name evidence="2" type="ORF">RsY01_1485</name>
</gene>
<dbReference type="Proteomes" id="UP000218689">
    <property type="component" value="Unassembled WGS sequence"/>
</dbReference>